<accession>A0A192H228</accession>
<name>A0A192H228_9LACO</name>
<dbReference type="GO" id="GO:0045820">
    <property type="term" value="P:negative regulation of glycolytic process"/>
    <property type="evidence" value="ECO:0007669"/>
    <property type="project" value="TreeGrafter"/>
</dbReference>
<dbReference type="OrthoDB" id="4131070at2"/>
<dbReference type="PANTHER" id="PTHR46517:SF1">
    <property type="entry name" value="FRUCTOSE-2,6-BISPHOSPHATASE TIGAR"/>
    <property type="match status" value="1"/>
</dbReference>
<dbReference type="GO" id="GO:0005829">
    <property type="term" value="C:cytosol"/>
    <property type="evidence" value="ECO:0007669"/>
    <property type="project" value="TreeGrafter"/>
</dbReference>
<evidence type="ECO:0000256" key="1">
    <source>
        <dbReference type="ARBA" id="ARBA00022801"/>
    </source>
</evidence>
<keyword evidence="1" id="KW-0378">Hydrolase</keyword>
<gene>
    <name evidence="2" type="ORF">AYR53_05780</name>
</gene>
<dbReference type="PANTHER" id="PTHR46517">
    <property type="entry name" value="FRUCTOSE-2,6-BISPHOSPHATASE TIGAR"/>
    <property type="match status" value="1"/>
</dbReference>
<dbReference type="AlphaFoldDB" id="A0A192H228"/>
<organism evidence="2 3">
    <name type="scientific">Loigolactobacillus backii</name>
    <dbReference type="NCBI Taxonomy" id="375175"/>
    <lineage>
        <taxon>Bacteria</taxon>
        <taxon>Bacillati</taxon>
        <taxon>Bacillota</taxon>
        <taxon>Bacilli</taxon>
        <taxon>Lactobacillales</taxon>
        <taxon>Lactobacillaceae</taxon>
        <taxon>Loigolactobacillus</taxon>
    </lineage>
</organism>
<reference evidence="2 3" key="1">
    <citation type="submission" date="2016-03" db="EMBL/GenBank/DDBJ databases">
        <title>Pediococcus and Lactobacillus from brewery environment - whole genome sequencing and assembly.</title>
        <authorList>
            <person name="Behr J."/>
            <person name="Geissler A.J."/>
            <person name="Vogel R.F."/>
        </authorList>
    </citation>
    <scope>NUCLEOTIDE SEQUENCE [LARGE SCALE GENOMIC DNA]</scope>
    <source>
        <strain evidence="2 3">TMW 1.1989</strain>
    </source>
</reference>
<dbReference type="Proteomes" id="UP000078582">
    <property type="component" value="Chromosome"/>
</dbReference>
<proteinExistence type="predicted"/>
<dbReference type="SUPFAM" id="SSF53254">
    <property type="entry name" value="Phosphoglycerate mutase-like"/>
    <property type="match status" value="1"/>
</dbReference>
<keyword evidence="3" id="KW-1185">Reference proteome</keyword>
<dbReference type="EMBL" id="CP014873">
    <property type="protein sequence ID" value="ANK62333.1"/>
    <property type="molecule type" value="Genomic_DNA"/>
</dbReference>
<sequence>MKNLTVYLVRHGQTYYNRYNRMQGWADSPLTEQGIQDAENTGNRLAQLKFARAYCSDTGRARNTARLILRANDSSLITEPEETSYFREQFYGYFEGANSSETWYMAGYPHGCKNFAEIITNYSIDASKDFMKEADPFHDAENSTEYWHRLLQGIAKIREENQTDTNVLLVSHGTTIRSIVGKYGTNQFDLTKSPLNGSVTKLRVSDTDIAVDYYNRIEGQL</sequence>
<evidence type="ECO:0000313" key="3">
    <source>
        <dbReference type="Proteomes" id="UP000078582"/>
    </source>
</evidence>
<dbReference type="GeneID" id="42981758"/>
<dbReference type="CDD" id="cd07067">
    <property type="entry name" value="HP_PGM_like"/>
    <property type="match status" value="1"/>
</dbReference>
<dbReference type="STRING" id="375175.AYR53_05780"/>
<dbReference type="RefSeq" id="WP_068225547.1">
    <property type="nucleotide sequence ID" value="NZ_CP014623.1"/>
</dbReference>
<dbReference type="InterPro" id="IPR013078">
    <property type="entry name" value="His_Pase_superF_clade-1"/>
</dbReference>
<dbReference type="SMART" id="SM00855">
    <property type="entry name" value="PGAM"/>
    <property type="match status" value="1"/>
</dbReference>
<dbReference type="KEGG" id="lbt:AYR52_08210"/>
<dbReference type="Pfam" id="PF00300">
    <property type="entry name" value="His_Phos_1"/>
    <property type="match status" value="1"/>
</dbReference>
<evidence type="ECO:0000313" key="2">
    <source>
        <dbReference type="EMBL" id="ANK62333.1"/>
    </source>
</evidence>
<dbReference type="InterPro" id="IPR029033">
    <property type="entry name" value="His_PPase_superfam"/>
</dbReference>
<protein>
    <submittedName>
        <fullName evidence="2">Fructose-2,6-bisphosphatase</fullName>
    </submittedName>
</protein>
<dbReference type="GO" id="GO:0043456">
    <property type="term" value="P:regulation of pentose-phosphate shunt"/>
    <property type="evidence" value="ECO:0007669"/>
    <property type="project" value="TreeGrafter"/>
</dbReference>
<dbReference type="GO" id="GO:0004331">
    <property type="term" value="F:fructose-2,6-bisphosphate 2-phosphatase activity"/>
    <property type="evidence" value="ECO:0007669"/>
    <property type="project" value="TreeGrafter"/>
</dbReference>
<dbReference type="Gene3D" id="3.40.50.1240">
    <property type="entry name" value="Phosphoglycerate mutase-like"/>
    <property type="match status" value="1"/>
</dbReference>
<dbReference type="InterPro" id="IPR051695">
    <property type="entry name" value="Phosphoglycerate_Mutase"/>
</dbReference>